<evidence type="ECO:0000256" key="7">
    <source>
        <dbReference type="ARBA" id="ARBA00022737"/>
    </source>
</evidence>
<feature type="domain" description="Peptidase M50" evidence="15">
    <location>
        <begin position="157"/>
        <end position="198"/>
    </location>
</feature>
<feature type="transmembrane region" description="Helical" evidence="14">
    <location>
        <begin position="28"/>
        <end position="50"/>
    </location>
</feature>
<comment type="subcellular location">
    <subcellularLocation>
        <location evidence="1 14">Cell membrane</location>
        <topology evidence="1 14">Multi-pass membrane protein</topology>
    </subcellularLocation>
</comment>
<evidence type="ECO:0000256" key="11">
    <source>
        <dbReference type="ARBA" id="ARBA00023049"/>
    </source>
</evidence>
<feature type="transmembrane region" description="Helical" evidence="14">
    <location>
        <begin position="124"/>
        <end position="144"/>
    </location>
</feature>
<sequence length="387" mass="39825">MSAGQGPAEGPAAGPAGERREGIPLGSILGVPVSLAWSWFVVAVFIVVVFSPDVAAALPGIGTLAAYLVALAYAVLLALSVLVHELAHAVSAKAFGWPGARIVLTLWGGHTQFGSFNATPGRSLMVAMAGPAANFILAGLGYAADRIWEPAGVTGLLLGILVWANFLVALFNVLPGLPLDGGRLVESAVWRGTGSQERGTLAAGWTGRVIAVGIAVYFLLVPALRGEEPNLQLIVVAVLIAGFLWSGASASIANARLRLRVPHVAVRELMQPASGIPTDARVADIDRHLMRRPPGHVLLVSAAGIPEAVVDAGSLAAVPAHLRATTPASTVARALAPDAVVSVDEVGKELIDRLARIAGSEYAVLDGGTVVGLLFQGTVVNAVTKRR</sequence>
<dbReference type="InterPro" id="IPR016483">
    <property type="entry name" value="UCP006404_Pept_M50_CBS"/>
</dbReference>
<evidence type="ECO:0000256" key="1">
    <source>
        <dbReference type="ARBA" id="ARBA00004651"/>
    </source>
</evidence>
<comment type="cofactor">
    <cofactor evidence="14">
        <name>Zn(2+)</name>
        <dbReference type="ChEBI" id="CHEBI:29105"/>
    </cofactor>
    <text evidence="14">Binds 1 zinc ion per subunit.</text>
</comment>
<keyword evidence="7" id="KW-0677">Repeat</keyword>
<keyword evidence="5 14" id="KW-0812">Transmembrane</keyword>
<organism evidence="16 17">
    <name type="scientific">Arthrobacter ginkgonis</name>
    <dbReference type="NCBI Taxonomy" id="1630594"/>
    <lineage>
        <taxon>Bacteria</taxon>
        <taxon>Bacillati</taxon>
        <taxon>Actinomycetota</taxon>
        <taxon>Actinomycetes</taxon>
        <taxon>Micrococcales</taxon>
        <taxon>Micrococcaceae</taxon>
        <taxon>Arthrobacter</taxon>
    </lineage>
</organism>
<feature type="transmembrane region" description="Helical" evidence="14">
    <location>
        <begin position="200"/>
        <end position="220"/>
    </location>
</feature>
<feature type="transmembrane region" description="Helical" evidence="14">
    <location>
        <begin position="56"/>
        <end position="83"/>
    </location>
</feature>
<evidence type="ECO:0000256" key="5">
    <source>
        <dbReference type="ARBA" id="ARBA00022692"/>
    </source>
</evidence>
<keyword evidence="11 14" id="KW-0482">Metalloprotease</keyword>
<dbReference type="Pfam" id="PF02163">
    <property type="entry name" value="Peptidase_M50"/>
    <property type="match status" value="2"/>
</dbReference>
<dbReference type="PANTHER" id="PTHR39188:SF3">
    <property type="entry name" value="STAGE IV SPORULATION PROTEIN FB"/>
    <property type="match status" value="1"/>
</dbReference>
<keyword evidence="10 14" id="KW-1133">Transmembrane helix</keyword>
<evidence type="ECO:0000256" key="8">
    <source>
        <dbReference type="ARBA" id="ARBA00022801"/>
    </source>
</evidence>
<keyword evidence="9 14" id="KW-0862">Zinc</keyword>
<name>A0ABP7CJT7_9MICC</name>
<feature type="transmembrane region" description="Helical" evidence="14">
    <location>
        <begin position="156"/>
        <end position="179"/>
    </location>
</feature>
<evidence type="ECO:0000313" key="16">
    <source>
        <dbReference type="EMBL" id="GAA3689706.1"/>
    </source>
</evidence>
<proteinExistence type="inferred from homology"/>
<dbReference type="Proteomes" id="UP001500752">
    <property type="component" value="Unassembled WGS sequence"/>
</dbReference>
<reference evidence="17" key="1">
    <citation type="journal article" date="2019" name="Int. J. Syst. Evol. Microbiol.">
        <title>The Global Catalogue of Microorganisms (GCM) 10K type strain sequencing project: providing services to taxonomists for standard genome sequencing and annotation.</title>
        <authorList>
            <consortium name="The Broad Institute Genomics Platform"/>
            <consortium name="The Broad Institute Genome Sequencing Center for Infectious Disease"/>
            <person name="Wu L."/>
            <person name="Ma J."/>
        </authorList>
    </citation>
    <scope>NUCLEOTIDE SEQUENCE [LARGE SCALE GENOMIC DNA]</scope>
    <source>
        <strain evidence="17">JCM 30742</strain>
    </source>
</reference>
<evidence type="ECO:0000256" key="14">
    <source>
        <dbReference type="PIRNR" id="PIRNR006404"/>
    </source>
</evidence>
<dbReference type="RefSeq" id="WP_345151764.1">
    <property type="nucleotide sequence ID" value="NZ_BAABEO010000019.1"/>
</dbReference>
<comment type="similarity">
    <text evidence="2 14">Belongs to the peptidase M50B family.</text>
</comment>
<dbReference type="EMBL" id="BAABEO010000019">
    <property type="protein sequence ID" value="GAA3689706.1"/>
    <property type="molecule type" value="Genomic_DNA"/>
</dbReference>
<keyword evidence="12" id="KW-0129">CBS domain</keyword>
<gene>
    <name evidence="16" type="ORF">GCM10023081_28930</name>
</gene>
<dbReference type="PANTHER" id="PTHR39188">
    <property type="entry name" value="MEMBRANE-ASSOCIATED ZINC METALLOPROTEASE M50B"/>
    <property type="match status" value="1"/>
</dbReference>
<keyword evidence="3 14" id="KW-1003">Cell membrane</keyword>
<dbReference type="InterPro" id="IPR008915">
    <property type="entry name" value="Peptidase_M50"/>
</dbReference>
<protein>
    <recommendedName>
        <fullName evidence="14">Zinc metalloprotease</fullName>
    </recommendedName>
</protein>
<evidence type="ECO:0000313" key="17">
    <source>
        <dbReference type="Proteomes" id="UP001500752"/>
    </source>
</evidence>
<keyword evidence="4 14" id="KW-0645">Protease</keyword>
<accession>A0ABP7CJT7</accession>
<keyword evidence="6 14" id="KW-0479">Metal-binding</keyword>
<feature type="domain" description="Peptidase M50" evidence="15">
    <location>
        <begin position="73"/>
        <end position="143"/>
    </location>
</feature>
<evidence type="ECO:0000256" key="6">
    <source>
        <dbReference type="ARBA" id="ARBA00022723"/>
    </source>
</evidence>
<evidence type="ECO:0000256" key="13">
    <source>
        <dbReference type="ARBA" id="ARBA00023136"/>
    </source>
</evidence>
<evidence type="ECO:0000256" key="2">
    <source>
        <dbReference type="ARBA" id="ARBA00007931"/>
    </source>
</evidence>
<evidence type="ECO:0000259" key="15">
    <source>
        <dbReference type="Pfam" id="PF02163"/>
    </source>
</evidence>
<evidence type="ECO:0000256" key="10">
    <source>
        <dbReference type="ARBA" id="ARBA00022989"/>
    </source>
</evidence>
<feature type="transmembrane region" description="Helical" evidence="14">
    <location>
        <begin position="232"/>
        <end position="253"/>
    </location>
</feature>
<keyword evidence="13 14" id="KW-0472">Membrane</keyword>
<evidence type="ECO:0000256" key="3">
    <source>
        <dbReference type="ARBA" id="ARBA00022475"/>
    </source>
</evidence>
<keyword evidence="8 14" id="KW-0378">Hydrolase</keyword>
<evidence type="ECO:0000256" key="4">
    <source>
        <dbReference type="ARBA" id="ARBA00022670"/>
    </source>
</evidence>
<dbReference type="PIRSF" id="PIRSF006404">
    <property type="entry name" value="UCP006404_Pept_M50_CBS"/>
    <property type="match status" value="1"/>
</dbReference>
<comment type="caution">
    <text evidence="16">The sequence shown here is derived from an EMBL/GenBank/DDBJ whole genome shotgun (WGS) entry which is preliminary data.</text>
</comment>
<evidence type="ECO:0000256" key="12">
    <source>
        <dbReference type="ARBA" id="ARBA00023122"/>
    </source>
</evidence>
<evidence type="ECO:0000256" key="9">
    <source>
        <dbReference type="ARBA" id="ARBA00022833"/>
    </source>
</evidence>
<keyword evidence="17" id="KW-1185">Reference proteome</keyword>